<organism evidence="6 7">
    <name type="scientific">Candidatus Francisella endociliophora</name>
    <dbReference type="NCBI Taxonomy" id="653937"/>
    <lineage>
        <taxon>Bacteria</taxon>
        <taxon>Pseudomonadati</taxon>
        <taxon>Pseudomonadota</taxon>
        <taxon>Gammaproteobacteria</taxon>
        <taxon>Thiotrichales</taxon>
        <taxon>Francisellaceae</taxon>
        <taxon>Francisella</taxon>
    </lineage>
</organism>
<dbReference type="SMART" id="SM00411">
    <property type="entry name" value="BHL"/>
    <property type="match status" value="1"/>
</dbReference>
<dbReference type="PRINTS" id="PR01727">
    <property type="entry name" value="DNABINDINGHU"/>
</dbReference>
<dbReference type="InterPro" id="IPR000119">
    <property type="entry name" value="Hist_DNA-bd"/>
</dbReference>
<dbReference type="EMBL" id="CP009574">
    <property type="protein sequence ID" value="AIT10211.1"/>
    <property type="molecule type" value="Genomic_DNA"/>
</dbReference>
<dbReference type="GO" id="GO:1990103">
    <property type="term" value="C:DnaA-HU complex"/>
    <property type="evidence" value="ECO:0007669"/>
    <property type="project" value="UniProtKB-ARBA"/>
</dbReference>
<dbReference type="PANTHER" id="PTHR33175:SF3">
    <property type="entry name" value="DNA-BINDING PROTEIN HU-BETA"/>
    <property type="match status" value="1"/>
</dbReference>
<dbReference type="CDD" id="cd13831">
    <property type="entry name" value="HU"/>
    <property type="match status" value="1"/>
</dbReference>
<evidence type="ECO:0000256" key="1">
    <source>
        <dbReference type="ARBA" id="ARBA00003819"/>
    </source>
</evidence>
<dbReference type="GO" id="GO:1990178">
    <property type="term" value="C:HU-DNA complex"/>
    <property type="evidence" value="ECO:0007669"/>
    <property type="project" value="UniProtKB-ARBA"/>
</dbReference>
<evidence type="ECO:0000256" key="4">
    <source>
        <dbReference type="ARBA" id="ARBA00023125"/>
    </source>
</evidence>
<dbReference type="RefSeq" id="WP_040010585.1">
    <property type="nucleotide sequence ID" value="NZ_CP009574.1"/>
</dbReference>
<dbReference type="GO" id="GO:0030527">
    <property type="term" value="F:structural constituent of chromatin"/>
    <property type="evidence" value="ECO:0007669"/>
    <property type="project" value="InterPro"/>
</dbReference>
<evidence type="ECO:0000256" key="2">
    <source>
        <dbReference type="ARBA" id="ARBA00010529"/>
    </source>
</evidence>
<dbReference type="PANTHER" id="PTHR33175">
    <property type="entry name" value="DNA-BINDING PROTEIN HU"/>
    <property type="match status" value="1"/>
</dbReference>
<dbReference type="FunFam" id="4.10.520.10:FF:000001">
    <property type="entry name" value="DNA-binding protein HU"/>
    <property type="match status" value="1"/>
</dbReference>
<dbReference type="GO" id="GO:0003677">
    <property type="term" value="F:DNA binding"/>
    <property type="evidence" value="ECO:0007669"/>
    <property type="project" value="UniProtKB-KW"/>
</dbReference>
<evidence type="ECO:0000313" key="6">
    <source>
        <dbReference type="EMBL" id="AIT10211.1"/>
    </source>
</evidence>
<sequence>MNKSELVSFMATEAGVTKGDALNLLDAFIDGVSSALKSGDSVTLVGFGTFQVKERSAREGRNPKTGETIKIAASKVPSFKAGKGLKDAVK</sequence>
<gene>
    <name evidence="6" type="ORF">LO80_09665</name>
</gene>
<comment type="function">
    <text evidence="1">Histone-like DNA-binding protein which is capable of wrapping DNA to stabilize it, and thus to prevent its denaturation under extreme environmental conditions.</text>
</comment>
<dbReference type="GO" id="GO:0042802">
    <property type="term" value="F:identical protein binding"/>
    <property type="evidence" value="ECO:0007669"/>
    <property type="project" value="UniProtKB-ARBA"/>
</dbReference>
<keyword evidence="4" id="KW-0238">DNA-binding</keyword>
<evidence type="ECO:0000256" key="5">
    <source>
        <dbReference type="RuleBase" id="RU003939"/>
    </source>
</evidence>
<accession>A0A097ERL1</accession>
<dbReference type="PROSITE" id="PS00045">
    <property type="entry name" value="HISTONE_LIKE"/>
    <property type="match status" value="1"/>
</dbReference>
<reference evidence="6 7" key="1">
    <citation type="submission" date="2014-10" db="EMBL/GenBank/DDBJ databases">
        <title>Whole genome sequence of Francisella endociliophora strain FSC1006, isolated from a laboratory culture of the marine ciliate Euplotes raikovi.</title>
        <authorList>
            <person name="Granberg M."/>
            <person name="Backman S."/>
            <person name="Lundmark E."/>
            <person name="Nilsson E."/>
            <person name="Karlsson E."/>
            <person name="Thelaus J."/>
            <person name="Ohrman C."/>
            <person name="Larkeryd A."/>
            <person name="Stenberg P."/>
        </authorList>
    </citation>
    <scope>NUCLEOTIDE SEQUENCE [LARGE SCALE GENOMIC DNA]</scope>
    <source>
        <strain evidence="6 7">FSC1006</strain>
    </source>
</reference>
<evidence type="ECO:0000256" key="3">
    <source>
        <dbReference type="ARBA" id="ARBA00023067"/>
    </source>
</evidence>
<keyword evidence="3" id="KW-0226">DNA condensation</keyword>
<evidence type="ECO:0000313" key="7">
    <source>
        <dbReference type="Proteomes" id="UP000029672"/>
    </source>
</evidence>
<dbReference type="STRING" id="1547445.LO80_09665"/>
<keyword evidence="7" id="KW-1185">Reference proteome</keyword>
<dbReference type="SUPFAM" id="SSF47729">
    <property type="entry name" value="IHF-like DNA-binding proteins"/>
    <property type="match status" value="1"/>
</dbReference>
<dbReference type="AlphaFoldDB" id="A0A097ERL1"/>
<dbReference type="InterPro" id="IPR010992">
    <property type="entry name" value="IHF-like_DNA-bd_dom_sf"/>
</dbReference>
<dbReference type="Proteomes" id="UP000029672">
    <property type="component" value="Chromosome"/>
</dbReference>
<dbReference type="KEGG" id="frf:LO80_09665"/>
<dbReference type="OrthoDB" id="9799835at2"/>
<dbReference type="GO" id="GO:0030261">
    <property type="term" value="P:chromosome condensation"/>
    <property type="evidence" value="ECO:0007669"/>
    <property type="project" value="UniProtKB-KW"/>
</dbReference>
<comment type="similarity">
    <text evidence="2 5">Belongs to the bacterial histone-like protein family.</text>
</comment>
<dbReference type="GO" id="GO:0006270">
    <property type="term" value="P:DNA replication initiation"/>
    <property type="evidence" value="ECO:0007669"/>
    <property type="project" value="UniProtKB-ARBA"/>
</dbReference>
<dbReference type="GO" id="GO:0005829">
    <property type="term" value="C:cytosol"/>
    <property type="evidence" value="ECO:0007669"/>
    <property type="project" value="UniProtKB-ARBA"/>
</dbReference>
<dbReference type="Pfam" id="PF00216">
    <property type="entry name" value="Bac_DNA_binding"/>
    <property type="match status" value="1"/>
</dbReference>
<dbReference type="eggNOG" id="COG0776">
    <property type="taxonomic scope" value="Bacteria"/>
</dbReference>
<dbReference type="InterPro" id="IPR020816">
    <property type="entry name" value="Histone-like_DNA-bd_CS"/>
</dbReference>
<name>A0A097ERL1_9GAMM</name>
<proteinExistence type="inferred from homology"/>
<protein>
    <submittedName>
        <fullName evidence="6">Transcriptional regulator HU subunit alpha</fullName>
    </submittedName>
</protein>
<dbReference type="Gene3D" id="4.10.520.10">
    <property type="entry name" value="IHF-like DNA-binding proteins"/>
    <property type="match status" value="1"/>
</dbReference>
<dbReference type="HOGENOM" id="CLU_105066_3_1_6"/>
<dbReference type="GO" id="GO:0006351">
    <property type="term" value="P:DNA-templated transcription"/>
    <property type="evidence" value="ECO:0007669"/>
    <property type="project" value="UniProtKB-ARBA"/>
</dbReference>